<dbReference type="EMBL" id="CM012444">
    <property type="protein sequence ID" value="RVE69413.1"/>
    <property type="molecule type" value="Genomic_DNA"/>
</dbReference>
<proteinExistence type="predicted"/>
<protein>
    <submittedName>
        <fullName evidence="2">Uncharacterized protein</fullName>
    </submittedName>
</protein>
<dbReference type="AlphaFoldDB" id="A0A3S2MY23"/>
<dbReference type="Proteomes" id="UP000283210">
    <property type="component" value="Chromosome 8"/>
</dbReference>
<reference evidence="2 3" key="1">
    <citation type="submission" date="2018-11" db="EMBL/GenBank/DDBJ databases">
        <authorList>
            <person name="Lopez-Roques C."/>
            <person name="Donnadieu C."/>
            <person name="Bouchez O."/>
            <person name="Klopp C."/>
            <person name="Cabau C."/>
            <person name="Zahm M."/>
        </authorList>
    </citation>
    <scope>NUCLEOTIDE SEQUENCE [LARGE SCALE GENOMIC DNA]</scope>
    <source>
        <strain evidence="2">RS831</strain>
        <tissue evidence="2">Whole body</tissue>
    </source>
</reference>
<keyword evidence="3" id="KW-1185">Reference proteome</keyword>
<evidence type="ECO:0000313" key="3">
    <source>
        <dbReference type="Proteomes" id="UP000283210"/>
    </source>
</evidence>
<reference evidence="2 3" key="2">
    <citation type="submission" date="2019-01" db="EMBL/GenBank/DDBJ databases">
        <title>A chromosome length genome reference of the Java medaka (oryzias javanicus).</title>
        <authorList>
            <person name="Herpin A."/>
            <person name="Takehana Y."/>
            <person name="Naruse K."/>
            <person name="Ansai S."/>
            <person name="Kawaguchi M."/>
        </authorList>
    </citation>
    <scope>NUCLEOTIDE SEQUENCE [LARGE SCALE GENOMIC DNA]</scope>
    <source>
        <strain evidence="2">RS831</strain>
        <tissue evidence="2">Whole body</tissue>
    </source>
</reference>
<evidence type="ECO:0000313" key="2">
    <source>
        <dbReference type="EMBL" id="RVE69413.1"/>
    </source>
</evidence>
<gene>
    <name evidence="2" type="ORF">OJAV_G00077700</name>
</gene>
<feature type="region of interest" description="Disordered" evidence="1">
    <location>
        <begin position="1"/>
        <end position="26"/>
    </location>
</feature>
<organism evidence="2 3">
    <name type="scientific">Oryzias javanicus</name>
    <name type="common">Javanese ricefish</name>
    <name type="synonym">Aplocheilus javanicus</name>
    <dbReference type="NCBI Taxonomy" id="123683"/>
    <lineage>
        <taxon>Eukaryota</taxon>
        <taxon>Metazoa</taxon>
        <taxon>Chordata</taxon>
        <taxon>Craniata</taxon>
        <taxon>Vertebrata</taxon>
        <taxon>Euteleostomi</taxon>
        <taxon>Actinopterygii</taxon>
        <taxon>Neopterygii</taxon>
        <taxon>Teleostei</taxon>
        <taxon>Neoteleostei</taxon>
        <taxon>Acanthomorphata</taxon>
        <taxon>Ovalentaria</taxon>
        <taxon>Atherinomorphae</taxon>
        <taxon>Beloniformes</taxon>
        <taxon>Adrianichthyidae</taxon>
        <taxon>Oryziinae</taxon>
        <taxon>Oryzias</taxon>
    </lineage>
</organism>
<accession>A0A3S2MY23</accession>
<feature type="compositionally biased region" description="Basic and acidic residues" evidence="1">
    <location>
        <begin position="1"/>
        <end position="16"/>
    </location>
</feature>
<name>A0A3S2MY23_ORYJA</name>
<evidence type="ECO:0000256" key="1">
    <source>
        <dbReference type="SAM" id="MobiDB-lite"/>
    </source>
</evidence>
<sequence length="94" mass="10618">MSGKGNGDRSIDHTESHSSGFNSKDHQSYEYDVLPCRAVQKISTPTKMDDVYDSPRSFFKYAEIEEPTYDVPSSLLRTTFCTIVSESSSEEETH</sequence>